<dbReference type="Gene3D" id="3.20.20.80">
    <property type="entry name" value="Glycosidases"/>
    <property type="match status" value="1"/>
</dbReference>
<comment type="caution">
    <text evidence="11">The sequence shown here is derived from an EMBL/GenBank/DDBJ whole genome shotgun (WGS) entry which is preliminary data.</text>
</comment>
<name>A0A933SDZ4_UNCEI</name>
<proteinExistence type="inferred from homology"/>
<dbReference type="GO" id="GO:0005975">
    <property type="term" value="P:carbohydrate metabolic process"/>
    <property type="evidence" value="ECO:0007669"/>
    <property type="project" value="InterPro"/>
</dbReference>
<protein>
    <recommendedName>
        <fullName evidence="4 10">4-alpha-glucanotransferase</fullName>
        <ecNumber evidence="3 10">2.4.1.25</ecNumber>
    </recommendedName>
    <alternativeName>
        <fullName evidence="8 10">Amylomaltase</fullName>
    </alternativeName>
    <alternativeName>
        <fullName evidence="9 10">Disproportionating enzyme</fullName>
    </alternativeName>
</protein>
<dbReference type="Proteomes" id="UP000696931">
    <property type="component" value="Unassembled WGS sequence"/>
</dbReference>
<evidence type="ECO:0000256" key="10">
    <source>
        <dbReference type="RuleBase" id="RU361207"/>
    </source>
</evidence>
<dbReference type="Pfam" id="PF02446">
    <property type="entry name" value="Glyco_hydro_77"/>
    <property type="match status" value="1"/>
</dbReference>
<dbReference type="NCBIfam" id="NF011080">
    <property type="entry name" value="PRK14508.1-3"/>
    <property type="match status" value="1"/>
</dbReference>
<sequence>MRFPRSSGVLLHPTSLPGPFGIGDIGPEAFRFADWLAGAGQTVWQVLPLGPTGFGDSPYQCFSAFAGNPLLLSPEALLADGALTAADLEGAPHFPATHVDFGPVIEWKRALLSRAATRFASSAPPALRAQHDAWCAAQSSWLDDYTLFMALKDAHGGAPWCEWAPPLRSRESAALAAARTQHAEKVAEHRFLQFAFFRQWSALRAHAHARGLQLMGDAPIFVAYDSADVWARPELFFLDAEGRPTVVAGVPPDYFSETGQLWGNPLYRWDAHEREGFAWWIARVQALLATVDRVRIDHFIGFSRYWEIPADAPDARSGRFCPSPGHALFEAIEGALGEVAIVAEDLGVLTPEVEALRDRFAFPGMKVTQFAWGSGADNMFLPHGWNANLVAYAGTHDNDTTMGWWHQASEGERGHMQAYLGREVREPAWDLIRLCMASVADTFVASAQDLLSLGGEARMNFPGKPAGNWSWRVREGALDDGVARRLRELTELYDRTRR</sequence>
<evidence type="ECO:0000256" key="2">
    <source>
        <dbReference type="ARBA" id="ARBA00005684"/>
    </source>
</evidence>
<gene>
    <name evidence="11" type="primary">malQ</name>
    <name evidence="11" type="ORF">HZA61_14240</name>
</gene>
<reference evidence="11" key="1">
    <citation type="submission" date="2020-07" db="EMBL/GenBank/DDBJ databases">
        <title>Huge and variable diversity of episymbiotic CPR bacteria and DPANN archaea in groundwater ecosystems.</title>
        <authorList>
            <person name="He C.Y."/>
            <person name="Keren R."/>
            <person name="Whittaker M."/>
            <person name="Farag I.F."/>
            <person name="Doudna J."/>
            <person name="Cate J.H.D."/>
            <person name="Banfield J.F."/>
        </authorList>
    </citation>
    <scope>NUCLEOTIDE SEQUENCE</scope>
    <source>
        <strain evidence="11">NC_groundwater_1813_Pr3_B-0.1um_71_17</strain>
    </source>
</reference>
<evidence type="ECO:0000256" key="6">
    <source>
        <dbReference type="ARBA" id="ARBA00022679"/>
    </source>
</evidence>
<dbReference type="EMBL" id="JACRIW010000100">
    <property type="protein sequence ID" value="MBI5170644.1"/>
    <property type="molecule type" value="Genomic_DNA"/>
</dbReference>
<dbReference type="InterPro" id="IPR003385">
    <property type="entry name" value="Glyco_hydro_77"/>
</dbReference>
<comment type="catalytic activity">
    <reaction evidence="1 10">
        <text>Transfers a segment of a (1-&gt;4)-alpha-D-glucan to a new position in an acceptor, which may be glucose or a (1-&gt;4)-alpha-D-glucan.</text>
        <dbReference type="EC" id="2.4.1.25"/>
    </reaction>
</comment>
<organism evidence="11 12">
    <name type="scientific">Eiseniibacteriota bacterium</name>
    <dbReference type="NCBI Taxonomy" id="2212470"/>
    <lineage>
        <taxon>Bacteria</taxon>
        <taxon>Candidatus Eiseniibacteriota</taxon>
    </lineage>
</organism>
<keyword evidence="5 10" id="KW-0328">Glycosyltransferase</keyword>
<dbReference type="EC" id="2.4.1.25" evidence="3 10"/>
<keyword evidence="7 10" id="KW-0119">Carbohydrate metabolism</keyword>
<comment type="similarity">
    <text evidence="2 10">Belongs to the disproportionating enzyme family.</text>
</comment>
<evidence type="ECO:0000313" key="12">
    <source>
        <dbReference type="Proteomes" id="UP000696931"/>
    </source>
</evidence>
<evidence type="ECO:0000256" key="7">
    <source>
        <dbReference type="ARBA" id="ARBA00023277"/>
    </source>
</evidence>
<evidence type="ECO:0000256" key="5">
    <source>
        <dbReference type="ARBA" id="ARBA00022676"/>
    </source>
</evidence>
<accession>A0A933SDZ4</accession>
<evidence type="ECO:0000256" key="8">
    <source>
        <dbReference type="ARBA" id="ARBA00031423"/>
    </source>
</evidence>
<keyword evidence="6 10" id="KW-0808">Transferase</keyword>
<dbReference type="InterPro" id="IPR017853">
    <property type="entry name" value="GH"/>
</dbReference>
<dbReference type="PANTHER" id="PTHR32438:SF5">
    <property type="entry name" value="4-ALPHA-GLUCANOTRANSFERASE DPE1, CHLOROPLASTIC_AMYLOPLASTIC"/>
    <property type="match status" value="1"/>
</dbReference>
<evidence type="ECO:0000256" key="4">
    <source>
        <dbReference type="ARBA" id="ARBA00020295"/>
    </source>
</evidence>
<evidence type="ECO:0000256" key="1">
    <source>
        <dbReference type="ARBA" id="ARBA00000439"/>
    </source>
</evidence>
<dbReference type="GO" id="GO:0004134">
    <property type="term" value="F:4-alpha-glucanotransferase activity"/>
    <property type="evidence" value="ECO:0007669"/>
    <property type="project" value="UniProtKB-EC"/>
</dbReference>
<dbReference type="SUPFAM" id="SSF51445">
    <property type="entry name" value="(Trans)glycosidases"/>
    <property type="match status" value="1"/>
</dbReference>
<dbReference type="NCBIfam" id="TIGR00217">
    <property type="entry name" value="malQ"/>
    <property type="match status" value="1"/>
</dbReference>
<dbReference type="PANTHER" id="PTHR32438">
    <property type="entry name" value="4-ALPHA-GLUCANOTRANSFERASE DPE1, CHLOROPLASTIC/AMYLOPLASTIC"/>
    <property type="match status" value="1"/>
</dbReference>
<evidence type="ECO:0000313" key="11">
    <source>
        <dbReference type="EMBL" id="MBI5170644.1"/>
    </source>
</evidence>
<evidence type="ECO:0000256" key="3">
    <source>
        <dbReference type="ARBA" id="ARBA00012560"/>
    </source>
</evidence>
<dbReference type="AlphaFoldDB" id="A0A933SDZ4"/>
<evidence type="ECO:0000256" key="9">
    <source>
        <dbReference type="ARBA" id="ARBA00031501"/>
    </source>
</evidence>